<proteinExistence type="predicted"/>
<dbReference type="Gene3D" id="3.10.20.90">
    <property type="entry name" value="Phosphatidylinositol 3-kinase Catalytic Subunit, Chain A, domain 1"/>
    <property type="match status" value="1"/>
</dbReference>
<feature type="compositionally biased region" description="Low complexity" evidence="1">
    <location>
        <begin position="271"/>
        <end position="292"/>
    </location>
</feature>
<gene>
    <name evidence="3" type="ORF">BAUCODRAFT_39469</name>
</gene>
<dbReference type="GO" id="GO:0005634">
    <property type="term" value="C:nucleus"/>
    <property type="evidence" value="ECO:0007669"/>
    <property type="project" value="TreeGrafter"/>
</dbReference>
<feature type="region of interest" description="Disordered" evidence="1">
    <location>
        <begin position="476"/>
        <end position="501"/>
    </location>
</feature>
<reference evidence="3 4" key="1">
    <citation type="journal article" date="2012" name="PLoS Pathog.">
        <title>Diverse lifestyles and strategies of plant pathogenesis encoded in the genomes of eighteen Dothideomycetes fungi.</title>
        <authorList>
            <person name="Ohm R.A."/>
            <person name="Feau N."/>
            <person name="Henrissat B."/>
            <person name="Schoch C.L."/>
            <person name="Horwitz B.A."/>
            <person name="Barry K.W."/>
            <person name="Condon B.J."/>
            <person name="Copeland A.C."/>
            <person name="Dhillon B."/>
            <person name="Glaser F."/>
            <person name="Hesse C.N."/>
            <person name="Kosti I."/>
            <person name="LaButti K."/>
            <person name="Lindquist E.A."/>
            <person name="Lucas S."/>
            <person name="Salamov A.A."/>
            <person name="Bradshaw R.E."/>
            <person name="Ciuffetti L."/>
            <person name="Hamelin R.C."/>
            <person name="Kema G.H.J."/>
            <person name="Lawrence C."/>
            <person name="Scott J.A."/>
            <person name="Spatafora J.W."/>
            <person name="Turgeon B.G."/>
            <person name="de Wit P.J.G.M."/>
            <person name="Zhong S."/>
            <person name="Goodwin S.B."/>
            <person name="Grigoriev I.V."/>
        </authorList>
    </citation>
    <scope>NUCLEOTIDE SEQUENCE [LARGE SCALE GENOMIC DNA]</scope>
    <source>
        <strain evidence="3 4">UAMH 10762</strain>
    </source>
</reference>
<dbReference type="GeneID" id="19113796"/>
<feature type="compositionally biased region" description="Low complexity" evidence="1">
    <location>
        <begin position="235"/>
        <end position="244"/>
    </location>
</feature>
<feature type="compositionally biased region" description="Low complexity" evidence="1">
    <location>
        <begin position="301"/>
        <end position="311"/>
    </location>
</feature>
<dbReference type="STRING" id="717646.M2M3Z6"/>
<evidence type="ECO:0000259" key="2">
    <source>
        <dbReference type="Pfam" id="PF11470"/>
    </source>
</evidence>
<dbReference type="PANTHER" id="PTHR46467">
    <property type="entry name" value="TETHER CONTAINING UBX DOMAIN FOR GLUT4"/>
    <property type="match status" value="1"/>
</dbReference>
<dbReference type="AlphaFoldDB" id="M2M3Z6"/>
<dbReference type="OrthoDB" id="440781at2759"/>
<evidence type="ECO:0000313" key="3">
    <source>
        <dbReference type="EMBL" id="EMC91301.1"/>
    </source>
</evidence>
<dbReference type="InterPro" id="IPR029071">
    <property type="entry name" value="Ubiquitin-like_domsf"/>
</dbReference>
<dbReference type="InterPro" id="IPR021569">
    <property type="entry name" value="TUG-UBL1"/>
</dbReference>
<evidence type="ECO:0000313" key="4">
    <source>
        <dbReference type="Proteomes" id="UP000011761"/>
    </source>
</evidence>
<dbReference type="CDD" id="cd16105">
    <property type="entry name" value="Ubl_ASPSCR1_like"/>
    <property type="match status" value="1"/>
</dbReference>
<dbReference type="GO" id="GO:0005737">
    <property type="term" value="C:cytoplasm"/>
    <property type="evidence" value="ECO:0007669"/>
    <property type="project" value="TreeGrafter"/>
</dbReference>
<dbReference type="CDD" id="cd01767">
    <property type="entry name" value="UBX"/>
    <property type="match status" value="1"/>
</dbReference>
<feature type="domain" description="TUG ubiquitin-like" evidence="2">
    <location>
        <begin position="9"/>
        <end position="73"/>
    </location>
</feature>
<dbReference type="PANTHER" id="PTHR46467:SF1">
    <property type="entry name" value="TETHER CONTAINING UBX DOMAIN FOR GLUT4"/>
    <property type="match status" value="1"/>
</dbReference>
<protein>
    <recommendedName>
        <fullName evidence="2">TUG ubiquitin-like domain-containing protein</fullName>
    </recommendedName>
</protein>
<dbReference type="EMBL" id="KB445564">
    <property type="protein sequence ID" value="EMC91301.1"/>
    <property type="molecule type" value="Genomic_DNA"/>
</dbReference>
<sequence length="517" mass="55611">MSTSSIFVVDSTARRTQVKVTPGKYLREVLEEACRSRKLNPEGYTLRTQNNKTLDLSQPFRLSGLSAGAKLQLVQASRSPSVVSVALQLPESEGGGRIEDKFPSTTSLWLLLRKFEDGVAGSARKLNITQRGVPSGSTGAGRLLYEQPCLNIMGRTMESFVNLQKTLAQLGYNSGSVLVRLTFAKTEQPLEEAMQEITTYFASIDGTSAGTGSGASHSVGVADVLAVNGGRPNAEADNAAALPEAPGPERNEDVPIVDGPTAPTIENDVLASSTITDPDTSTTEPSTESASTMNGISVYRPPSSSTPAAALAPDDPSVFEPHIEHAKAHQAALERAGRNTRLLSDRELAEQEAERQEKLATVQSVRIRVRYPDQYSLVITMTNTDTAADLYSKVMDTLTAAPEPFELRYLGSKGHQTLPNSPSQRLVRDMGFRGGVVVTIGWSPDASLQARQGPSLKAEYRAQAQELKVDLAERQAEGQAAHKAAMAKPEKVEGKKENKARGDVEAKMKKFLGFGKK</sequence>
<dbReference type="KEGG" id="bcom:BAUCODRAFT_39469"/>
<dbReference type="SUPFAM" id="SSF54236">
    <property type="entry name" value="Ubiquitin-like"/>
    <property type="match status" value="1"/>
</dbReference>
<keyword evidence="4" id="KW-1185">Reference proteome</keyword>
<dbReference type="OMA" id="APKYDWG"/>
<organism evidence="3 4">
    <name type="scientific">Baudoinia panamericana (strain UAMH 10762)</name>
    <name type="common">Angels' share fungus</name>
    <name type="synonym">Baudoinia compniacensis (strain UAMH 10762)</name>
    <dbReference type="NCBI Taxonomy" id="717646"/>
    <lineage>
        <taxon>Eukaryota</taxon>
        <taxon>Fungi</taxon>
        <taxon>Dikarya</taxon>
        <taxon>Ascomycota</taxon>
        <taxon>Pezizomycotina</taxon>
        <taxon>Dothideomycetes</taxon>
        <taxon>Dothideomycetidae</taxon>
        <taxon>Mycosphaerellales</taxon>
        <taxon>Teratosphaeriaceae</taxon>
        <taxon>Baudoinia</taxon>
    </lineage>
</organism>
<dbReference type="GO" id="GO:0012506">
    <property type="term" value="C:vesicle membrane"/>
    <property type="evidence" value="ECO:0007669"/>
    <property type="project" value="TreeGrafter"/>
</dbReference>
<dbReference type="GO" id="GO:0006886">
    <property type="term" value="P:intracellular protein transport"/>
    <property type="evidence" value="ECO:0007669"/>
    <property type="project" value="TreeGrafter"/>
</dbReference>
<evidence type="ECO:0000256" key="1">
    <source>
        <dbReference type="SAM" id="MobiDB-lite"/>
    </source>
</evidence>
<name>M2M3Z6_BAUPA</name>
<dbReference type="Pfam" id="PF11470">
    <property type="entry name" value="TUG-UBL1"/>
    <property type="match status" value="1"/>
</dbReference>
<feature type="compositionally biased region" description="Basic and acidic residues" evidence="1">
    <location>
        <begin position="488"/>
        <end position="501"/>
    </location>
</feature>
<dbReference type="HOGENOM" id="CLU_534160_0_0_1"/>
<feature type="region of interest" description="Disordered" evidence="1">
    <location>
        <begin position="235"/>
        <end position="311"/>
    </location>
</feature>
<dbReference type="RefSeq" id="XP_007681397.1">
    <property type="nucleotide sequence ID" value="XM_007683207.1"/>
</dbReference>
<accession>M2M3Z6</accession>
<dbReference type="eggNOG" id="KOG2699">
    <property type="taxonomic scope" value="Eukaryota"/>
</dbReference>
<dbReference type="Proteomes" id="UP000011761">
    <property type="component" value="Unassembled WGS sequence"/>
</dbReference>